<dbReference type="InterPro" id="IPR000195">
    <property type="entry name" value="Rab-GAP-TBC_dom"/>
</dbReference>
<dbReference type="SMART" id="SM00164">
    <property type="entry name" value="TBC"/>
    <property type="match status" value="1"/>
</dbReference>
<dbReference type="Gene3D" id="1.10.472.80">
    <property type="entry name" value="Ypt/Rab-GAP domain of gyp1p, domain 3"/>
    <property type="match status" value="1"/>
</dbReference>
<sequence length="355" mass="41875">MKRISLVETQQVWSETSGCQKRMHTMKTICPNYYLQLVQKSEERKMMRGKDKDKDKDKGIDSTIEKDLKRTFPWDEQQRNEKTVEMLRRILMAYSVRNPSVGYCQSMNIIGAMLLSFMDEQQAFWMLCSVLEDVCCAMDLFYHQVDLAGVLLDERVLSELIRIKLPRIARHFHALQFHLSTVAIDWFLCLFVTTLPYQVFFNLFSFPPPFFSHPFGKSLKKNKKNVNVQTTLRVWDILFAEGTSMIFRTALALLALREKEILKTERFEDVIMVLRDPCANELANADLFIAVCLNPFFDDLDSLIAQLRTFHKLHNQSDLVHTQFCPKLFVCVINMFRVKIEKQRFIKLLYLHYFY</sequence>
<keyword evidence="1" id="KW-0472">Membrane</keyword>
<dbReference type="InterPro" id="IPR035969">
    <property type="entry name" value="Rab-GAP_TBC_sf"/>
</dbReference>
<evidence type="ECO:0000256" key="1">
    <source>
        <dbReference type="SAM" id="Phobius"/>
    </source>
</evidence>
<proteinExistence type="predicted"/>
<dbReference type="PROSITE" id="PS50086">
    <property type="entry name" value="TBC_RABGAP"/>
    <property type="match status" value="1"/>
</dbReference>
<name>X6NKJ0_RETFI</name>
<comment type="caution">
    <text evidence="3">The sequence shown here is derived from an EMBL/GenBank/DDBJ whole genome shotgun (WGS) entry which is preliminary data.</text>
</comment>
<keyword evidence="1" id="KW-1133">Transmembrane helix</keyword>
<evidence type="ECO:0000259" key="2">
    <source>
        <dbReference type="PROSITE" id="PS50086"/>
    </source>
</evidence>
<dbReference type="FunFam" id="1.10.8.270:FF:000026">
    <property type="entry name" value="TBC (Tre-2/Bub2/Cdc16) domain family"/>
    <property type="match status" value="1"/>
</dbReference>
<dbReference type="Proteomes" id="UP000023152">
    <property type="component" value="Unassembled WGS sequence"/>
</dbReference>
<organism evidence="3 4">
    <name type="scientific">Reticulomyxa filosa</name>
    <dbReference type="NCBI Taxonomy" id="46433"/>
    <lineage>
        <taxon>Eukaryota</taxon>
        <taxon>Sar</taxon>
        <taxon>Rhizaria</taxon>
        <taxon>Retaria</taxon>
        <taxon>Foraminifera</taxon>
        <taxon>Monothalamids</taxon>
        <taxon>Reticulomyxidae</taxon>
        <taxon>Reticulomyxa</taxon>
    </lineage>
</organism>
<evidence type="ECO:0000313" key="4">
    <source>
        <dbReference type="Proteomes" id="UP000023152"/>
    </source>
</evidence>
<dbReference type="GO" id="GO:0005096">
    <property type="term" value="F:GTPase activator activity"/>
    <property type="evidence" value="ECO:0007669"/>
    <property type="project" value="TreeGrafter"/>
</dbReference>
<evidence type="ECO:0000313" key="3">
    <source>
        <dbReference type="EMBL" id="ETO25862.1"/>
    </source>
</evidence>
<dbReference type="AlphaFoldDB" id="X6NKJ0"/>
<feature type="transmembrane region" description="Helical" evidence="1">
    <location>
        <begin position="177"/>
        <end position="200"/>
    </location>
</feature>
<protein>
    <recommendedName>
        <fullName evidence="2">Rab-GAP TBC domain-containing protein</fullName>
    </recommendedName>
</protein>
<reference evidence="3 4" key="1">
    <citation type="journal article" date="2013" name="Curr. Biol.">
        <title>The Genome of the Foraminiferan Reticulomyxa filosa.</title>
        <authorList>
            <person name="Glockner G."/>
            <person name="Hulsmann N."/>
            <person name="Schleicher M."/>
            <person name="Noegel A.A."/>
            <person name="Eichinger L."/>
            <person name="Gallinger C."/>
            <person name="Pawlowski J."/>
            <person name="Sierra R."/>
            <person name="Euteneuer U."/>
            <person name="Pillet L."/>
            <person name="Moustafa A."/>
            <person name="Platzer M."/>
            <person name="Groth M."/>
            <person name="Szafranski K."/>
            <person name="Schliwa M."/>
        </authorList>
    </citation>
    <scope>NUCLEOTIDE SEQUENCE [LARGE SCALE GENOMIC DNA]</scope>
</reference>
<keyword evidence="1" id="KW-0812">Transmembrane</keyword>
<keyword evidence="4" id="KW-1185">Reference proteome</keyword>
<dbReference type="OrthoDB" id="294251at2759"/>
<dbReference type="SUPFAM" id="SSF47923">
    <property type="entry name" value="Ypt/Rab-GAP domain of gyp1p"/>
    <property type="match status" value="2"/>
</dbReference>
<dbReference type="PANTHER" id="PTHR47219:SF20">
    <property type="entry name" value="TBC1 DOMAIN FAMILY MEMBER 2B"/>
    <property type="match status" value="1"/>
</dbReference>
<dbReference type="EMBL" id="ASPP01008241">
    <property type="protein sequence ID" value="ETO25862.1"/>
    <property type="molecule type" value="Genomic_DNA"/>
</dbReference>
<gene>
    <name evidence="3" type="ORF">RFI_11276</name>
</gene>
<dbReference type="PANTHER" id="PTHR47219">
    <property type="entry name" value="RAB GTPASE-ACTIVATING PROTEIN 1-LIKE"/>
    <property type="match status" value="1"/>
</dbReference>
<dbReference type="GO" id="GO:0031267">
    <property type="term" value="F:small GTPase binding"/>
    <property type="evidence" value="ECO:0007669"/>
    <property type="project" value="TreeGrafter"/>
</dbReference>
<dbReference type="Pfam" id="PF00566">
    <property type="entry name" value="RabGAP-TBC"/>
    <property type="match status" value="2"/>
</dbReference>
<accession>X6NKJ0</accession>
<feature type="domain" description="Rab-GAP TBC" evidence="2">
    <location>
        <begin position="1"/>
        <end position="214"/>
    </location>
</feature>
<dbReference type="InterPro" id="IPR050302">
    <property type="entry name" value="Rab_GAP_TBC_domain"/>
</dbReference>
<dbReference type="Gene3D" id="1.10.8.270">
    <property type="entry name" value="putative rabgap domain of human tbc1 domain family member 14 like domains"/>
    <property type="match status" value="1"/>
</dbReference>